<feature type="chain" id="PRO_5011585718" evidence="1">
    <location>
        <begin position="19"/>
        <end position="248"/>
    </location>
</feature>
<proteinExistence type="predicted"/>
<keyword evidence="1" id="KW-0732">Signal</keyword>
<evidence type="ECO:0000313" key="2">
    <source>
        <dbReference type="EMBL" id="SDD83597.1"/>
    </source>
</evidence>
<organism evidence="2 3">
    <name type="scientific">Aquimonas voraii</name>
    <dbReference type="NCBI Taxonomy" id="265719"/>
    <lineage>
        <taxon>Bacteria</taxon>
        <taxon>Pseudomonadati</taxon>
        <taxon>Pseudomonadota</taxon>
        <taxon>Gammaproteobacteria</taxon>
        <taxon>Lysobacterales</taxon>
        <taxon>Lysobacteraceae</taxon>
        <taxon>Aquimonas</taxon>
    </lineage>
</organism>
<gene>
    <name evidence="2" type="ORF">SAMN04488509_10858</name>
</gene>
<evidence type="ECO:0000313" key="3">
    <source>
        <dbReference type="Proteomes" id="UP000199603"/>
    </source>
</evidence>
<keyword evidence="3" id="KW-1185">Reference proteome</keyword>
<dbReference type="Pfam" id="PF04338">
    <property type="entry name" value="DUF481"/>
    <property type="match status" value="1"/>
</dbReference>
<reference evidence="2 3" key="1">
    <citation type="submission" date="2016-10" db="EMBL/GenBank/DDBJ databases">
        <authorList>
            <person name="de Groot N.N."/>
        </authorList>
    </citation>
    <scope>NUCLEOTIDE SEQUENCE [LARGE SCALE GENOMIC DNA]</scope>
    <source>
        <strain evidence="2 3">DSM 16957</strain>
    </source>
</reference>
<sequence>MRSTLLLMSLLAALPAVAEAQDWTGTGEFGLAAARGNARSENLNAKLDFVNEDERWKHAFGVSMLRAKGEIRGDFDDDGQAETLFETTANRWSAHASSAFKMNERASWISALRHERDDFGTYERQSTVSIGFGYTLYDTESGHLRAQVGPGYRRAKLASTGATENNAIARGALDFRRVLTDTTELTNVLLVESGEDNTFAQNELGVAVSMTEKLALKAGLEARYNSETTPGTKSTDLLTTINLVYAFR</sequence>
<dbReference type="InterPro" id="IPR007433">
    <property type="entry name" value="DUF481"/>
</dbReference>
<name>A0A1G6Y1I9_9GAMM</name>
<dbReference type="EMBL" id="FNAG01000008">
    <property type="protein sequence ID" value="SDD83597.1"/>
    <property type="molecule type" value="Genomic_DNA"/>
</dbReference>
<dbReference type="AlphaFoldDB" id="A0A1G6Y1I9"/>
<accession>A0A1G6Y1I9</accession>
<dbReference type="SUPFAM" id="SSF56935">
    <property type="entry name" value="Porins"/>
    <property type="match status" value="1"/>
</dbReference>
<protein>
    <submittedName>
        <fullName evidence="2">Putative salt-induced outer membrane protein</fullName>
    </submittedName>
</protein>
<dbReference type="RefSeq" id="WP_091243462.1">
    <property type="nucleotide sequence ID" value="NZ_FNAG01000008.1"/>
</dbReference>
<evidence type="ECO:0000256" key="1">
    <source>
        <dbReference type="SAM" id="SignalP"/>
    </source>
</evidence>
<dbReference type="Proteomes" id="UP000199603">
    <property type="component" value="Unassembled WGS sequence"/>
</dbReference>
<dbReference type="STRING" id="265719.SAMN04488509_10858"/>
<feature type="signal peptide" evidence="1">
    <location>
        <begin position="1"/>
        <end position="18"/>
    </location>
</feature>
<dbReference type="OrthoDB" id="5292716at2"/>